<dbReference type="Gene3D" id="6.10.140.140">
    <property type="match status" value="1"/>
</dbReference>
<evidence type="ECO:0000313" key="18">
    <source>
        <dbReference type="Proteomes" id="UP000008143"/>
    </source>
</evidence>
<keyword evidence="6 12" id="KW-0863">Zinc-finger</keyword>
<evidence type="ECO:0000256" key="9">
    <source>
        <dbReference type="ARBA" id="ARBA00023125"/>
    </source>
</evidence>
<feature type="domain" description="KRAB" evidence="15">
    <location>
        <begin position="23"/>
        <end position="94"/>
    </location>
</feature>
<gene>
    <name evidence="20" type="primary">znf786</name>
    <name evidence="17 19" type="synonym">LOC100496042</name>
</gene>
<dbReference type="InterPro" id="IPR036236">
    <property type="entry name" value="Znf_C2H2_sf"/>
</dbReference>
<evidence type="ECO:0000256" key="8">
    <source>
        <dbReference type="ARBA" id="ARBA00023015"/>
    </source>
</evidence>
<feature type="domain" description="C2H2-type" evidence="14">
    <location>
        <begin position="717"/>
        <end position="744"/>
    </location>
</feature>
<keyword evidence="5" id="KW-0677">Repeat</keyword>
<dbReference type="Pfam" id="PF01352">
    <property type="entry name" value="KRAB"/>
    <property type="match status" value="1"/>
</dbReference>
<comment type="function">
    <text evidence="1">May be involved in transcriptional regulation.</text>
</comment>
<keyword evidence="7" id="KW-0862">Zinc</keyword>
<evidence type="ECO:0000256" key="4">
    <source>
        <dbReference type="ARBA" id="ARBA00022723"/>
    </source>
</evidence>
<feature type="domain" description="C2H2-type" evidence="14">
    <location>
        <begin position="745"/>
        <end position="772"/>
    </location>
</feature>
<feature type="domain" description="C2H2-type" evidence="14">
    <location>
        <begin position="150"/>
        <end position="177"/>
    </location>
</feature>
<dbReference type="Pfam" id="PF00096">
    <property type="entry name" value="zf-C2H2"/>
    <property type="match status" value="4"/>
</dbReference>
<feature type="compositionally biased region" description="Polar residues" evidence="13">
    <location>
        <begin position="512"/>
        <end position="551"/>
    </location>
</feature>
<evidence type="ECO:0000256" key="3">
    <source>
        <dbReference type="ARBA" id="ARBA00006991"/>
    </source>
</evidence>
<dbReference type="Ensembl" id="ENSXETT00000121633">
    <property type="protein sequence ID" value="ENSXETP00000117456"/>
    <property type="gene ID" value="ENSXETG00000039440"/>
</dbReference>
<dbReference type="OrthoDB" id="9909686at2759"/>
<dbReference type="GeneTree" id="ENSGT00940000167469"/>
<evidence type="ECO:0000256" key="1">
    <source>
        <dbReference type="ARBA" id="ARBA00003767"/>
    </source>
</evidence>
<feature type="domain" description="C2H2-type" evidence="14">
    <location>
        <begin position="203"/>
        <end position="231"/>
    </location>
</feature>
<feature type="domain" description="C2H2-type" evidence="14">
    <location>
        <begin position="691"/>
        <end position="718"/>
    </location>
</feature>
<dbReference type="InterPro" id="IPR050752">
    <property type="entry name" value="C2H2-ZF_domain"/>
</dbReference>
<dbReference type="SUPFAM" id="SSF109640">
    <property type="entry name" value="KRAB domain (Kruppel-associated box)"/>
    <property type="match status" value="1"/>
</dbReference>
<keyword evidence="4" id="KW-0479">Metal-binding</keyword>
<keyword evidence="9" id="KW-0238">DNA-binding</keyword>
<evidence type="ECO:0000256" key="7">
    <source>
        <dbReference type="ARBA" id="ARBA00022833"/>
    </source>
</evidence>
<dbReference type="AlphaFoldDB" id="A0A803KCG2"/>
<reference evidence="19" key="3">
    <citation type="submission" date="2025-04" db="UniProtKB">
        <authorList>
            <consortium name="RefSeq"/>
        </authorList>
    </citation>
    <scope>IDENTIFICATION</scope>
    <source>
        <strain evidence="19">Nigerian</strain>
        <tissue evidence="19">Liver and blood</tissue>
    </source>
</reference>
<reference evidence="17" key="1">
    <citation type="journal article" date="2010" name="Science">
        <title>The genome of the Western clawed frog Xenopus tropicalis.</title>
        <authorList>
            <person name="Hellsten U."/>
            <person name="Harland R.M."/>
            <person name="Gilchrist M.J."/>
            <person name="Hendrix D."/>
            <person name="Jurka J."/>
            <person name="Kapitonov V."/>
            <person name="Ovcharenko I."/>
            <person name="Putnam N.H."/>
            <person name="Shu S."/>
            <person name="Taher L."/>
            <person name="Blitz I.L."/>
            <person name="Blumberg B."/>
            <person name="Dichmann D.S."/>
            <person name="Dubchak I."/>
            <person name="Amaya E."/>
            <person name="Detter J.C."/>
            <person name="Fletcher R."/>
            <person name="Gerhard D.S."/>
            <person name="Goodstein D."/>
            <person name="Graves T."/>
            <person name="Grigoriev I.V."/>
            <person name="Grimwood J."/>
            <person name="Kawashima T."/>
            <person name="Lindquist E."/>
            <person name="Lucas S.M."/>
            <person name="Mead P.E."/>
            <person name="Mitros T."/>
            <person name="Ogino H."/>
            <person name="Ohta Y."/>
            <person name="Poliakov A.V."/>
            <person name="Pollet N."/>
            <person name="Robert J."/>
            <person name="Salamov A."/>
            <person name="Sater A.K."/>
            <person name="Schmutz J."/>
            <person name="Terry A."/>
            <person name="Vize P.D."/>
            <person name="Warren W.C."/>
            <person name="Wells D."/>
            <person name="Wills A."/>
            <person name="Wilson R.K."/>
            <person name="Zimmerman L.B."/>
            <person name="Zorn A.M."/>
            <person name="Grainger R."/>
            <person name="Grammer T."/>
            <person name="Khokha M.K."/>
            <person name="Richardson P.M."/>
            <person name="Rokhsar D.S."/>
        </authorList>
    </citation>
    <scope>NUCLEOTIDE SEQUENCE [LARGE SCALE GENOMIC DNA]</scope>
    <source>
        <strain evidence="17">Nigerian</strain>
    </source>
</reference>
<comment type="subcellular location">
    <subcellularLocation>
        <location evidence="2">Nucleus</location>
    </subcellularLocation>
</comment>
<evidence type="ECO:0000256" key="5">
    <source>
        <dbReference type="ARBA" id="ARBA00022737"/>
    </source>
</evidence>
<dbReference type="RefSeq" id="XP_004919990.2">
    <property type="nucleotide sequence ID" value="XM_004919933.4"/>
</dbReference>
<comment type="similarity">
    <text evidence="3">Belongs to the krueppel C2H2-type zinc-finger protein family.</text>
</comment>
<dbReference type="SMART" id="SM00355">
    <property type="entry name" value="ZnF_C2H2"/>
    <property type="match status" value="8"/>
</dbReference>
<feature type="compositionally biased region" description="Polar residues" evidence="13">
    <location>
        <begin position="307"/>
        <end position="321"/>
    </location>
</feature>
<dbReference type="Xenbase" id="XB-GENE-29082967">
    <property type="gene designation" value="znf786"/>
</dbReference>
<dbReference type="InterPro" id="IPR036051">
    <property type="entry name" value="KRAB_dom_sf"/>
</dbReference>
<organism evidence="17">
    <name type="scientific">Xenopus tropicalis</name>
    <name type="common">Western clawed frog</name>
    <name type="synonym">Silurana tropicalis</name>
    <dbReference type="NCBI Taxonomy" id="8364"/>
    <lineage>
        <taxon>Eukaryota</taxon>
        <taxon>Metazoa</taxon>
        <taxon>Chordata</taxon>
        <taxon>Craniata</taxon>
        <taxon>Vertebrata</taxon>
        <taxon>Euteleostomi</taxon>
        <taxon>Amphibia</taxon>
        <taxon>Batrachia</taxon>
        <taxon>Anura</taxon>
        <taxon>Pipoidea</taxon>
        <taxon>Pipidae</taxon>
        <taxon>Xenopodinae</taxon>
        <taxon>Xenopus</taxon>
        <taxon>Silurana</taxon>
    </lineage>
</organism>
<dbReference type="CDD" id="cd07765">
    <property type="entry name" value="KRAB_A-box"/>
    <property type="match status" value="1"/>
</dbReference>
<dbReference type="PANTHER" id="PTHR24384">
    <property type="entry name" value="FINGER PUTATIVE TRANSCRIPTION FACTOR FAMILY-RELATED"/>
    <property type="match status" value="1"/>
</dbReference>
<dbReference type="SMART" id="SM00349">
    <property type="entry name" value="KRAB"/>
    <property type="match status" value="1"/>
</dbReference>
<feature type="domain" description="C2H2-type" evidence="14">
    <location>
        <begin position="231"/>
        <end position="253"/>
    </location>
</feature>
<evidence type="ECO:0000256" key="2">
    <source>
        <dbReference type="ARBA" id="ARBA00004123"/>
    </source>
</evidence>
<reference evidence="17" key="2">
    <citation type="submission" date="2021-03" db="UniProtKB">
        <authorList>
            <consortium name="Ensembl"/>
        </authorList>
    </citation>
    <scope>IDENTIFICATION</scope>
</reference>
<keyword evidence="11" id="KW-0539">Nucleus</keyword>
<accession>A0A803KCG2</accession>
<keyword evidence="10" id="KW-0804">Transcription</keyword>
<dbReference type="CTD" id="136051"/>
<dbReference type="GO" id="GO:0006355">
    <property type="term" value="P:regulation of DNA-templated transcription"/>
    <property type="evidence" value="ECO:0007669"/>
    <property type="project" value="InterPro"/>
</dbReference>
<feature type="compositionally biased region" description="Polar residues" evidence="13">
    <location>
        <begin position="379"/>
        <end position="408"/>
    </location>
</feature>
<dbReference type="Proteomes" id="UP000008143">
    <property type="component" value="Chromosome 6"/>
</dbReference>
<dbReference type="GO" id="GO:0008270">
    <property type="term" value="F:zinc ion binding"/>
    <property type="evidence" value="ECO:0007669"/>
    <property type="project" value="UniProtKB-KW"/>
</dbReference>
<dbReference type="Ensembl" id="ENSXETT00000111055">
    <property type="protein sequence ID" value="ENSXETP00000118081"/>
    <property type="gene ID" value="ENSXETG00000039440"/>
</dbReference>
<dbReference type="AGR" id="Xenbase:XB-GENE-29082967"/>
<dbReference type="SUPFAM" id="SSF57667">
    <property type="entry name" value="beta-beta-alpha zinc fingers"/>
    <property type="match status" value="4"/>
</dbReference>
<feature type="compositionally biased region" description="Polar residues" evidence="13">
    <location>
        <begin position="428"/>
        <end position="445"/>
    </location>
</feature>
<dbReference type="GO" id="GO:0005634">
    <property type="term" value="C:nucleus"/>
    <property type="evidence" value="ECO:0007669"/>
    <property type="project" value="UniProtKB-SubCell"/>
</dbReference>
<evidence type="ECO:0000256" key="6">
    <source>
        <dbReference type="ARBA" id="ARBA00022771"/>
    </source>
</evidence>
<dbReference type="GO" id="GO:0003677">
    <property type="term" value="F:DNA binding"/>
    <property type="evidence" value="ECO:0007669"/>
    <property type="project" value="UniProtKB-KW"/>
</dbReference>
<evidence type="ECO:0000256" key="10">
    <source>
        <dbReference type="ARBA" id="ARBA00023163"/>
    </source>
</evidence>
<dbReference type="InterPro" id="IPR013087">
    <property type="entry name" value="Znf_C2H2_type"/>
</dbReference>
<keyword evidence="18" id="KW-1185">Reference proteome</keyword>
<evidence type="ECO:0000259" key="16">
    <source>
        <dbReference type="PROSITE" id="PS50806"/>
    </source>
</evidence>
<dbReference type="PANTHER" id="PTHR24384:SF242">
    <property type="entry name" value="ZINC FINGER PROTEIN 628"/>
    <property type="match status" value="1"/>
</dbReference>
<dbReference type="OMA" id="MENEVPM"/>
<proteinExistence type="inferred from homology"/>
<evidence type="ECO:0000256" key="12">
    <source>
        <dbReference type="PROSITE-ProRule" id="PRU00042"/>
    </source>
</evidence>
<sequence length="853" mass="97846">MGATRMSEEDWLHTLSYAQQMHLTYSDLAVYFSEEEWKDLEGWQKEMYKEVMKDNYENLRSLGIQVPKPDVFLKFRRGKKEVGEAIPCNTGSTKEKQIEPKLQPIILQQQDLITDSKEGTPEGKSPQCLKCGNLEDCNCYIFKCNAKRPYSCIDCGKSYRKHSLLIVHQKSHFKGQAYKCECCEKSFIKPSHLQRHVKTHREYKCPECEECFRNISLFYKHVKLQHKGRGYKCHTCLEVFPLRSDIMKHQESHKTVHQCGQCKAVYTRLGSFKKHMSTHLPQIATSQSTSNSENGEIQKFLQITTSHSMPSSENGKTQEFPQTTTSQSTFSSVNENTQTVPQTTTNHGKYSEHGNTQTFPQTTTSHGTFRSENRKNRKFPQTTVNHGSFSSENGNTQTFPQTTISHGTFRSENRKNRKCPKTAVSHGGFSSDNGNIQTFPQTTTIHGGFSPENGNTQTFPQTTTSHGTFRSENRKKRKFPQTAVSHGGFSSDNGNFQTFPQATTIHGGFSPENGNTQTFPQTAVSHGTLSSESGNTQTFPQTTTSHGTFSSKNTKKFLHQEERDQNKMDRSGHPLISDHAHELKQNKPIKKETVKRKVDRFSSDRPFVDFQTKAKTHRQANVSEDLLQRLQSQRPKTTKNTKHQVTQNTTMNLIAPHKVELIPQPTAPTSNNKSLTSQSSTYLEKAEEDLFTCKKCKKRYRHRTSLLRHKKSHTQRYTCHACGETFPKLVLVYLHRMVHTGKKRHACRFCQKRFSVRSLLLLHRKTHKIWEPDLLLNIGQGNLLEIQQRAMEHEVHVDLKENRFLMEHSYHCTPASGSGCRATGPRPALQEARKCRDYVKKIRYRNYEPRDSN</sequence>
<name>A0A803KCG2_XENTR</name>
<dbReference type="PROSITE" id="PS50157">
    <property type="entry name" value="ZINC_FINGER_C2H2_2"/>
    <property type="match status" value="7"/>
</dbReference>
<feature type="compositionally biased region" description="Polar residues" evidence="13">
    <location>
        <begin position="333"/>
        <end position="368"/>
    </location>
</feature>
<dbReference type="PROSITE" id="PS50806">
    <property type="entry name" value="KRAB_RELATED"/>
    <property type="match status" value="1"/>
</dbReference>
<dbReference type="InterPro" id="IPR001909">
    <property type="entry name" value="KRAB"/>
</dbReference>
<dbReference type="PROSITE" id="PS50805">
    <property type="entry name" value="KRAB"/>
    <property type="match status" value="1"/>
</dbReference>
<dbReference type="PROSITE" id="PS00028">
    <property type="entry name" value="ZINC_FINGER_C2H2_1"/>
    <property type="match status" value="7"/>
</dbReference>
<dbReference type="Gene3D" id="3.30.160.60">
    <property type="entry name" value="Classic Zinc Finger"/>
    <property type="match status" value="5"/>
</dbReference>
<feature type="domain" description="C2H2-type" evidence="14">
    <location>
        <begin position="178"/>
        <end position="205"/>
    </location>
</feature>
<evidence type="ECO:0000259" key="15">
    <source>
        <dbReference type="PROSITE" id="PS50805"/>
    </source>
</evidence>
<feature type="compositionally biased region" description="Low complexity" evidence="13">
    <location>
        <begin position="322"/>
        <end position="332"/>
    </location>
</feature>
<dbReference type="InterPro" id="IPR003655">
    <property type="entry name" value="aKRAB"/>
</dbReference>
<evidence type="ECO:0000313" key="19">
    <source>
        <dbReference type="RefSeq" id="XP_004919990.2"/>
    </source>
</evidence>
<evidence type="ECO:0000259" key="14">
    <source>
        <dbReference type="PROSITE" id="PS50157"/>
    </source>
</evidence>
<feature type="compositionally biased region" description="Polar residues" evidence="13">
    <location>
        <begin position="452"/>
        <end position="470"/>
    </location>
</feature>
<evidence type="ECO:0000313" key="20">
    <source>
        <dbReference type="Xenbase" id="XB-GENE-29082967"/>
    </source>
</evidence>
<keyword evidence="8" id="KW-0805">Transcription regulation</keyword>
<feature type="region of interest" description="Disordered" evidence="13">
    <location>
        <begin position="307"/>
        <end position="551"/>
    </location>
</feature>
<evidence type="ECO:0000313" key="17">
    <source>
        <dbReference type="Ensembl" id="ENSXETP00000118081"/>
    </source>
</evidence>
<feature type="compositionally biased region" description="Polar residues" evidence="13">
    <location>
        <begin position="482"/>
        <end position="504"/>
    </location>
</feature>
<protein>
    <submittedName>
        <fullName evidence="19">Gastrula zinc finger protein xFG20-1 isoform X1</fullName>
    </submittedName>
    <submittedName>
        <fullName evidence="17">Zinc finger protein 816</fullName>
    </submittedName>
</protein>
<feature type="domain" description="KRAB-related" evidence="16">
    <location>
        <begin position="20"/>
        <end position="84"/>
    </location>
</feature>
<dbReference type="FunFam" id="3.30.160.60:FF:000100">
    <property type="entry name" value="Zinc finger 45-like"/>
    <property type="match status" value="1"/>
</dbReference>
<evidence type="ECO:0000256" key="11">
    <source>
        <dbReference type="ARBA" id="ARBA00023242"/>
    </source>
</evidence>
<dbReference type="Bgee" id="ENSXETG00000039440">
    <property type="expression patterns" value="Expressed in ovary and 13 other cell types or tissues"/>
</dbReference>
<evidence type="ECO:0000256" key="13">
    <source>
        <dbReference type="SAM" id="MobiDB-lite"/>
    </source>
</evidence>